<evidence type="ECO:0000256" key="1">
    <source>
        <dbReference type="ARBA" id="ARBA00004651"/>
    </source>
</evidence>
<dbReference type="EMBL" id="MTKQ01000241">
    <property type="protein sequence ID" value="RWX46084.1"/>
    <property type="molecule type" value="Genomic_DNA"/>
</dbReference>
<dbReference type="SUPFAM" id="SSF56317">
    <property type="entry name" value="Carbon-nitrogen hydrolase"/>
    <property type="match status" value="1"/>
</dbReference>
<comment type="similarity">
    <text evidence="2">Belongs to the CN hydrolase family. Apolipoprotein N-acyltransferase subfamily.</text>
</comment>
<evidence type="ECO:0000256" key="7">
    <source>
        <dbReference type="ARBA" id="ARBA00023136"/>
    </source>
</evidence>
<comment type="caution">
    <text evidence="11">The sequence shown here is derived from an EMBL/GenBank/DDBJ whole genome shotgun (WGS) entry which is preliminary data.</text>
</comment>
<feature type="transmembrane region" description="Helical" evidence="9">
    <location>
        <begin position="12"/>
        <end position="32"/>
    </location>
</feature>
<evidence type="ECO:0000259" key="10">
    <source>
        <dbReference type="PROSITE" id="PS50263"/>
    </source>
</evidence>
<keyword evidence="7 9" id="KW-0472">Membrane</keyword>
<evidence type="ECO:0000256" key="4">
    <source>
        <dbReference type="ARBA" id="ARBA00022679"/>
    </source>
</evidence>
<evidence type="ECO:0000313" key="12">
    <source>
        <dbReference type="Proteomes" id="UP000286862"/>
    </source>
</evidence>
<feature type="domain" description="CN hydrolase" evidence="10">
    <location>
        <begin position="52"/>
        <end position="118"/>
    </location>
</feature>
<protein>
    <submittedName>
        <fullName evidence="11">Apolipoprotein N-acyltransferase</fullName>
        <ecNumber evidence="11">2.3.1.-</ecNumber>
    </submittedName>
</protein>
<evidence type="ECO:0000256" key="3">
    <source>
        <dbReference type="ARBA" id="ARBA00022475"/>
    </source>
</evidence>
<sequence length="118" mass="13351">SRSSSSDDSDYHFGHPMTVFLLLSCLGGYSVVRYQQISSETATADTALVSAVQGNIEQSKKWSPTQKEKTVERYLSLSAQALEGEEKPEFMVWPETALPFYPAREPLMNRVRTFVRKK</sequence>
<evidence type="ECO:0000256" key="9">
    <source>
        <dbReference type="SAM" id="Phobius"/>
    </source>
</evidence>
<comment type="subcellular location">
    <subcellularLocation>
        <location evidence="1">Cell membrane</location>
        <topology evidence="1">Multi-pass membrane protein</topology>
    </subcellularLocation>
</comment>
<proteinExistence type="inferred from homology"/>
<dbReference type="InterPro" id="IPR003010">
    <property type="entry name" value="C-N_Hydrolase"/>
</dbReference>
<dbReference type="EC" id="2.3.1.-" evidence="11"/>
<reference evidence="11 12" key="1">
    <citation type="submission" date="2017-01" db="EMBL/GenBank/DDBJ databases">
        <title>The cable genome- insights into the physiology and evolution of filamentous bacteria capable of sulfide oxidation via long distance electron transfer.</title>
        <authorList>
            <person name="Schreiber L."/>
            <person name="Bjerg J.T."/>
            <person name="Boggild A."/>
            <person name="Van De Vossenberg J."/>
            <person name="Meysman F."/>
            <person name="Nielsen L.P."/>
            <person name="Schramm A."/>
            <person name="Kjeldsen K.U."/>
        </authorList>
    </citation>
    <scope>NUCLEOTIDE SEQUENCE [LARGE SCALE GENOMIC DNA]</scope>
    <source>
        <strain evidence="11">A2</strain>
    </source>
</reference>
<keyword evidence="4 11" id="KW-0808">Transferase</keyword>
<keyword evidence="3" id="KW-1003">Cell membrane</keyword>
<evidence type="ECO:0000256" key="8">
    <source>
        <dbReference type="ARBA" id="ARBA00023315"/>
    </source>
</evidence>
<dbReference type="Gene3D" id="3.60.110.10">
    <property type="entry name" value="Carbon-nitrogen hydrolase"/>
    <property type="match status" value="1"/>
</dbReference>
<keyword evidence="5 9" id="KW-0812">Transmembrane</keyword>
<dbReference type="GO" id="GO:0042158">
    <property type="term" value="P:lipoprotein biosynthetic process"/>
    <property type="evidence" value="ECO:0007669"/>
    <property type="project" value="InterPro"/>
</dbReference>
<dbReference type="InterPro" id="IPR004563">
    <property type="entry name" value="Apolipo_AcylTrfase"/>
</dbReference>
<organism evidence="11 12">
    <name type="scientific">Candidatus Electrothrix marina</name>
    <dbReference type="NCBI Taxonomy" id="1859130"/>
    <lineage>
        <taxon>Bacteria</taxon>
        <taxon>Pseudomonadati</taxon>
        <taxon>Thermodesulfobacteriota</taxon>
        <taxon>Desulfobulbia</taxon>
        <taxon>Desulfobulbales</taxon>
        <taxon>Desulfobulbaceae</taxon>
        <taxon>Candidatus Electrothrix</taxon>
    </lineage>
</organism>
<dbReference type="PROSITE" id="PS50263">
    <property type="entry name" value="CN_HYDROLASE"/>
    <property type="match status" value="1"/>
</dbReference>
<dbReference type="Proteomes" id="UP000286862">
    <property type="component" value="Unassembled WGS sequence"/>
</dbReference>
<keyword evidence="8 11" id="KW-0012">Acyltransferase</keyword>
<dbReference type="GO" id="GO:0016410">
    <property type="term" value="F:N-acyltransferase activity"/>
    <property type="evidence" value="ECO:0007669"/>
    <property type="project" value="InterPro"/>
</dbReference>
<dbReference type="PANTHER" id="PTHR38686:SF1">
    <property type="entry name" value="APOLIPOPROTEIN N-ACYLTRANSFERASE"/>
    <property type="match status" value="1"/>
</dbReference>
<keyword evidence="11" id="KW-0449">Lipoprotein</keyword>
<dbReference type="AlphaFoldDB" id="A0A444IYY3"/>
<accession>A0A444IYY3</accession>
<dbReference type="GO" id="GO:0005886">
    <property type="term" value="C:plasma membrane"/>
    <property type="evidence" value="ECO:0007669"/>
    <property type="project" value="UniProtKB-SubCell"/>
</dbReference>
<evidence type="ECO:0000256" key="6">
    <source>
        <dbReference type="ARBA" id="ARBA00022989"/>
    </source>
</evidence>
<gene>
    <name evidence="11" type="ORF">VT99_12414</name>
</gene>
<dbReference type="PANTHER" id="PTHR38686">
    <property type="entry name" value="APOLIPOPROTEIN N-ACYLTRANSFERASE"/>
    <property type="match status" value="1"/>
</dbReference>
<evidence type="ECO:0000256" key="5">
    <source>
        <dbReference type="ARBA" id="ARBA00022692"/>
    </source>
</evidence>
<keyword evidence="6 9" id="KW-1133">Transmembrane helix</keyword>
<feature type="non-terminal residue" evidence="11">
    <location>
        <position position="1"/>
    </location>
</feature>
<evidence type="ECO:0000256" key="2">
    <source>
        <dbReference type="ARBA" id="ARBA00010065"/>
    </source>
</evidence>
<evidence type="ECO:0000313" key="11">
    <source>
        <dbReference type="EMBL" id="RWX46084.1"/>
    </source>
</evidence>
<name>A0A444IYY3_9BACT</name>
<dbReference type="InterPro" id="IPR036526">
    <property type="entry name" value="C-N_Hydrolase_sf"/>
</dbReference>